<evidence type="ECO:0000256" key="1">
    <source>
        <dbReference type="SAM" id="Phobius"/>
    </source>
</evidence>
<dbReference type="NCBIfam" id="TIGR00426">
    <property type="entry name" value="competence protein ComEA helix-hairpin-helix repeat region"/>
    <property type="match status" value="1"/>
</dbReference>
<dbReference type="SUPFAM" id="SSF47781">
    <property type="entry name" value="RuvA domain 2-like"/>
    <property type="match status" value="1"/>
</dbReference>
<protein>
    <submittedName>
        <fullName evidence="3">ComEA family DNA-binding protein</fullName>
    </submittedName>
</protein>
<keyword evidence="1" id="KW-0812">Transmembrane</keyword>
<dbReference type="InterPro" id="IPR019554">
    <property type="entry name" value="Soluble_ligand-bd"/>
</dbReference>
<evidence type="ECO:0000313" key="3">
    <source>
        <dbReference type="EMBL" id="QGK69233.1"/>
    </source>
</evidence>
<dbReference type="GO" id="GO:0015627">
    <property type="term" value="C:type II protein secretion system complex"/>
    <property type="evidence" value="ECO:0007669"/>
    <property type="project" value="TreeGrafter"/>
</dbReference>
<dbReference type="SUPFAM" id="SSF142984">
    <property type="entry name" value="Nqo1 middle domain-like"/>
    <property type="match status" value="1"/>
</dbReference>
<dbReference type="Pfam" id="PF12836">
    <property type="entry name" value="HHH_3"/>
    <property type="match status" value="1"/>
</dbReference>
<evidence type="ECO:0000313" key="4">
    <source>
        <dbReference type="Proteomes" id="UP000371041"/>
    </source>
</evidence>
<name>A0A5Q3Q4H5_9PSEU</name>
<dbReference type="Gene3D" id="1.10.150.280">
    <property type="entry name" value="AF1531-like domain"/>
    <property type="match status" value="1"/>
</dbReference>
<dbReference type="Proteomes" id="UP000371041">
    <property type="component" value="Chromosome"/>
</dbReference>
<dbReference type="GO" id="GO:0015628">
    <property type="term" value="P:protein secretion by the type II secretion system"/>
    <property type="evidence" value="ECO:0007669"/>
    <property type="project" value="TreeGrafter"/>
</dbReference>
<dbReference type="AlphaFoldDB" id="A0A5Q3Q4H5"/>
<dbReference type="EMBL" id="CP045929">
    <property type="protein sequence ID" value="QGK69233.1"/>
    <property type="molecule type" value="Genomic_DNA"/>
</dbReference>
<keyword evidence="4" id="KW-1185">Reference proteome</keyword>
<sequence>MDVGRTGAVGLVLAALLIVGFVAFGVWREQPRAVPPPPPPPSPSPVAAAPPPDLVVSVVGKVNEPGLVTVRPGERVADVLEAAGGAKAGTDVSALNLARKVADGEQIYVAVPVPPGAAEPPTSQGSDASEDEDVIDLNTAGTGELEELPGVGEVTAERIVQWRDENGPFTSVEQLREVDGIGEARFGRLRDLVRV</sequence>
<dbReference type="InterPro" id="IPR003583">
    <property type="entry name" value="Hlx-hairpin-Hlx_DNA-bd_motif"/>
</dbReference>
<dbReference type="Gene3D" id="3.10.560.10">
    <property type="entry name" value="Outer membrane lipoprotein wza domain like"/>
    <property type="match status" value="1"/>
</dbReference>
<dbReference type="SMART" id="SM00278">
    <property type="entry name" value="HhH1"/>
    <property type="match status" value="2"/>
</dbReference>
<keyword evidence="1" id="KW-0472">Membrane</keyword>
<keyword evidence="3" id="KW-0238">DNA-binding</keyword>
<keyword evidence="1" id="KW-1133">Transmembrane helix</keyword>
<organism evidence="3 4">
    <name type="scientific">Allosaccharopolyspora coralli</name>
    <dbReference type="NCBI Taxonomy" id="2665642"/>
    <lineage>
        <taxon>Bacteria</taxon>
        <taxon>Bacillati</taxon>
        <taxon>Actinomycetota</taxon>
        <taxon>Actinomycetes</taxon>
        <taxon>Pseudonocardiales</taxon>
        <taxon>Pseudonocardiaceae</taxon>
        <taxon>Allosaccharopolyspora</taxon>
    </lineage>
</organism>
<dbReference type="InterPro" id="IPR010994">
    <property type="entry name" value="RuvA_2-like"/>
</dbReference>
<evidence type="ECO:0000259" key="2">
    <source>
        <dbReference type="SMART" id="SM00278"/>
    </source>
</evidence>
<dbReference type="RefSeq" id="WP_154075833.1">
    <property type="nucleotide sequence ID" value="NZ_CP045929.1"/>
</dbReference>
<dbReference type="InterPro" id="IPR051675">
    <property type="entry name" value="Endo/Exo/Phosphatase_dom_1"/>
</dbReference>
<feature type="domain" description="Helix-hairpin-helix DNA-binding motif class 1" evidence="2">
    <location>
        <begin position="173"/>
        <end position="192"/>
    </location>
</feature>
<dbReference type="PANTHER" id="PTHR21180:SF32">
    <property type="entry name" value="ENDONUCLEASE_EXONUCLEASE_PHOSPHATASE FAMILY DOMAIN-CONTAINING PROTEIN 1"/>
    <property type="match status" value="1"/>
</dbReference>
<proteinExistence type="predicted"/>
<accession>A0A5Q3Q4H5</accession>
<dbReference type="GO" id="GO:0006281">
    <property type="term" value="P:DNA repair"/>
    <property type="evidence" value="ECO:0007669"/>
    <property type="project" value="InterPro"/>
</dbReference>
<reference evidence="4" key="1">
    <citation type="submission" date="2019-11" db="EMBL/GenBank/DDBJ databases">
        <title>The complete genome sequence of Saccharopolyspora sp. E2A.</title>
        <authorList>
            <person name="Zhang G."/>
        </authorList>
    </citation>
    <scope>NUCLEOTIDE SEQUENCE [LARGE SCALE GENOMIC DNA]</scope>
    <source>
        <strain evidence="4">E2A</strain>
    </source>
</reference>
<feature type="transmembrane region" description="Helical" evidence="1">
    <location>
        <begin position="6"/>
        <end position="27"/>
    </location>
</feature>
<dbReference type="PANTHER" id="PTHR21180">
    <property type="entry name" value="ENDONUCLEASE/EXONUCLEASE/PHOSPHATASE FAMILY DOMAIN-CONTAINING PROTEIN 1"/>
    <property type="match status" value="1"/>
</dbReference>
<dbReference type="InterPro" id="IPR004509">
    <property type="entry name" value="Competence_ComEA_HhH"/>
</dbReference>
<dbReference type="KEGG" id="sace:GIY23_06520"/>
<dbReference type="Pfam" id="PF10531">
    <property type="entry name" value="SLBB"/>
    <property type="match status" value="1"/>
</dbReference>
<dbReference type="GO" id="GO:0003677">
    <property type="term" value="F:DNA binding"/>
    <property type="evidence" value="ECO:0007669"/>
    <property type="project" value="UniProtKB-KW"/>
</dbReference>
<gene>
    <name evidence="3" type="ORF">GIY23_06520</name>
</gene>
<feature type="domain" description="Helix-hairpin-helix DNA-binding motif class 1" evidence="2">
    <location>
        <begin position="143"/>
        <end position="162"/>
    </location>
</feature>